<dbReference type="GO" id="GO:1901135">
    <property type="term" value="P:carbohydrate derivative metabolic process"/>
    <property type="evidence" value="ECO:0007669"/>
    <property type="project" value="UniProtKB-ARBA"/>
</dbReference>
<organism evidence="2 3">
    <name type="scientific">Clonostachys chloroleuca</name>
    <dbReference type="NCBI Taxonomy" id="1926264"/>
    <lineage>
        <taxon>Eukaryota</taxon>
        <taxon>Fungi</taxon>
        <taxon>Dikarya</taxon>
        <taxon>Ascomycota</taxon>
        <taxon>Pezizomycotina</taxon>
        <taxon>Sordariomycetes</taxon>
        <taxon>Hypocreomycetidae</taxon>
        <taxon>Hypocreales</taxon>
        <taxon>Bionectriaceae</taxon>
        <taxon>Clonostachys</taxon>
    </lineage>
</organism>
<evidence type="ECO:0000313" key="2">
    <source>
        <dbReference type="EMBL" id="CAI6094201.1"/>
    </source>
</evidence>
<reference evidence="2" key="1">
    <citation type="submission" date="2023-01" db="EMBL/GenBank/DDBJ databases">
        <authorList>
            <person name="Piombo E."/>
        </authorList>
    </citation>
    <scope>NUCLEOTIDE SEQUENCE</scope>
</reference>
<dbReference type="PANTHER" id="PTHR46830">
    <property type="entry name" value="TRANSFERASE, PUTATIVE-RELATED"/>
    <property type="match status" value="1"/>
</dbReference>
<evidence type="ECO:0008006" key="4">
    <source>
        <dbReference type="Google" id="ProtNLM"/>
    </source>
</evidence>
<sequence>MLARKRLVVGAAVIFLFWLLLSLRQPPKISFRSSRISPALSSACKLEEKSASSCDERAGKHTIPNIVHYVYLLPRSSDDLQFQFSHFLSIYSAYYYWNPDEIYLHTNVDSASLARAKSGSSGKWSALVLTLPVLVVNAVKVPTHAENGKDIQSIEHKSDFVRVQAVYDYGGTYIDMDVFPLRNIKDLRERGYSTVVGRQHAGELNSGTFMSIKGGRVMKQWMERMTRVYDGQWTTHSNIALTHVGERTEEGCDILILRQDAFAPGSWGSEDVSLLFHTHEEDARLFGLASRLGWAPKWAHNWSCTYLLHTFHPRKERHGFKHNDITPSFVLAQRSNFARAVYPVAKALYDQGLIGFQDTDLGLKTLGEMNLN</sequence>
<accession>A0AA35Q533</accession>
<dbReference type="PANTHER" id="PTHR46830:SF2">
    <property type="entry name" value="ALPHA-1,4-N-ACETYLGLUCOSAMINYLTRANSFERASE"/>
    <property type="match status" value="1"/>
</dbReference>
<dbReference type="AlphaFoldDB" id="A0AA35Q533"/>
<dbReference type="InterPro" id="IPR007577">
    <property type="entry name" value="GlycoTrfase_DXD_sugar-bd_CS"/>
</dbReference>
<dbReference type="SUPFAM" id="SSF53448">
    <property type="entry name" value="Nucleotide-diphospho-sugar transferases"/>
    <property type="match status" value="1"/>
</dbReference>
<gene>
    <name evidence="2" type="ORF">CCHLO57077_00012315</name>
</gene>
<dbReference type="Gene3D" id="3.90.550.20">
    <property type="match status" value="1"/>
</dbReference>
<dbReference type="InterPro" id="IPR029044">
    <property type="entry name" value="Nucleotide-diphossugar_trans"/>
</dbReference>
<keyword evidence="3" id="KW-1185">Reference proteome</keyword>
<protein>
    <recommendedName>
        <fullName evidence="4">Glycosyl transferase</fullName>
    </recommendedName>
</protein>
<evidence type="ECO:0000256" key="1">
    <source>
        <dbReference type="ARBA" id="ARBA00009003"/>
    </source>
</evidence>
<comment type="caution">
    <text evidence="2">The sequence shown here is derived from an EMBL/GenBank/DDBJ whole genome shotgun (WGS) entry which is preliminary data.</text>
</comment>
<proteinExistence type="inferred from homology"/>
<name>A0AA35Q533_9HYPO</name>
<dbReference type="Proteomes" id="UP001160390">
    <property type="component" value="Unassembled WGS sequence"/>
</dbReference>
<dbReference type="EMBL" id="CABFNP030001250">
    <property type="protein sequence ID" value="CAI6094201.1"/>
    <property type="molecule type" value="Genomic_DNA"/>
</dbReference>
<evidence type="ECO:0000313" key="3">
    <source>
        <dbReference type="Proteomes" id="UP001160390"/>
    </source>
</evidence>
<comment type="similarity">
    <text evidence="1">Belongs to the glycosyltransferase 32 family.</text>
</comment>
<dbReference type="Pfam" id="PF04488">
    <property type="entry name" value="Gly_transf_sug"/>
    <property type="match status" value="1"/>
</dbReference>